<dbReference type="PANTHER" id="PTHR43335:SF4">
    <property type="entry name" value="ABC TRANSPORTER, ATP-BINDING PROTEIN"/>
    <property type="match status" value="1"/>
</dbReference>
<dbReference type="AlphaFoldDB" id="A0A5B2VMC0"/>
<dbReference type="Pfam" id="PF13732">
    <property type="entry name" value="DrrA1-3_C"/>
    <property type="match status" value="1"/>
</dbReference>
<dbReference type="SUPFAM" id="SSF52540">
    <property type="entry name" value="P-loop containing nucleoside triphosphate hydrolases"/>
    <property type="match status" value="1"/>
</dbReference>
<evidence type="ECO:0000256" key="4">
    <source>
        <dbReference type="ARBA" id="ARBA00022840"/>
    </source>
</evidence>
<evidence type="ECO:0000313" key="7">
    <source>
        <dbReference type="Proteomes" id="UP000324611"/>
    </source>
</evidence>
<dbReference type="PANTHER" id="PTHR43335">
    <property type="entry name" value="ABC TRANSPORTER, ATP-BINDING PROTEIN"/>
    <property type="match status" value="1"/>
</dbReference>
<keyword evidence="3" id="KW-0547">Nucleotide-binding</keyword>
<dbReference type="InterPro" id="IPR003593">
    <property type="entry name" value="AAA+_ATPase"/>
</dbReference>
<comment type="similarity">
    <text evidence="1">Belongs to the ABC transporter superfamily.</text>
</comment>
<dbReference type="InterPro" id="IPR025302">
    <property type="entry name" value="DrrA1/2-like_C"/>
</dbReference>
<evidence type="ECO:0000259" key="5">
    <source>
        <dbReference type="PROSITE" id="PS50893"/>
    </source>
</evidence>
<dbReference type="GO" id="GO:0016887">
    <property type="term" value="F:ATP hydrolysis activity"/>
    <property type="evidence" value="ECO:0007669"/>
    <property type="project" value="InterPro"/>
</dbReference>
<organism evidence="6 7">
    <name type="scientific">Chitinophaga agrisoli</name>
    <dbReference type="NCBI Taxonomy" id="2607653"/>
    <lineage>
        <taxon>Bacteria</taxon>
        <taxon>Pseudomonadati</taxon>
        <taxon>Bacteroidota</taxon>
        <taxon>Chitinophagia</taxon>
        <taxon>Chitinophagales</taxon>
        <taxon>Chitinophagaceae</taxon>
        <taxon>Chitinophaga</taxon>
    </lineage>
</organism>
<dbReference type="EMBL" id="VUOC01000004">
    <property type="protein sequence ID" value="KAA2239407.1"/>
    <property type="molecule type" value="Genomic_DNA"/>
</dbReference>
<evidence type="ECO:0000256" key="3">
    <source>
        <dbReference type="ARBA" id="ARBA00022741"/>
    </source>
</evidence>
<keyword evidence="4 6" id="KW-0067">ATP-binding</keyword>
<proteinExistence type="inferred from homology"/>
<evidence type="ECO:0000256" key="1">
    <source>
        <dbReference type="ARBA" id="ARBA00005417"/>
    </source>
</evidence>
<keyword evidence="7" id="KW-1185">Reference proteome</keyword>
<reference evidence="6 7" key="2">
    <citation type="submission" date="2019-09" db="EMBL/GenBank/DDBJ databases">
        <authorList>
            <person name="Jin C."/>
        </authorList>
    </citation>
    <scope>NUCLEOTIDE SEQUENCE [LARGE SCALE GENOMIC DNA]</scope>
    <source>
        <strain evidence="6 7">BN140078</strain>
    </source>
</reference>
<dbReference type="InterPro" id="IPR027417">
    <property type="entry name" value="P-loop_NTPase"/>
</dbReference>
<feature type="domain" description="ABC transporter" evidence="5">
    <location>
        <begin position="9"/>
        <end position="236"/>
    </location>
</feature>
<dbReference type="Proteomes" id="UP000324611">
    <property type="component" value="Unassembled WGS sequence"/>
</dbReference>
<dbReference type="GO" id="GO:0005524">
    <property type="term" value="F:ATP binding"/>
    <property type="evidence" value="ECO:0007669"/>
    <property type="project" value="UniProtKB-KW"/>
</dbReference>
<dbReference type="PROSITE" id="PS50893">
    <property type="entry name" value="ABC_TRANSPORTER_2"/>
    <property type="match status" value="1"/>
</dbReference>
<accession>A0A5B2VMC0</accession>
<gene>
    <name evidence="6" type="ORF">F0L74_24710</name>
</gene>
<dbReference type="InterPro" id="IPR003439">
    <property type="entry name" value="ABC_transporter-like_ATP-bd"/>
</dbReference>
<dbReference type="Pfam" id="PF00005">
    <property type="entry name" value="ABC_tran"/>
    <property type="match status" value="1"/>
</dbReference>
<dbReference type="Gene3D" id="3.40.50.300">
    <property type="entry name" value="P-loop containing nucleotide triphosphate hydrolases"/>
    <property type="match status" value="1"/>
</dbReference>
<protein>
    <submittedName>
        <fullName evidence="6">ABC transporter ATP-binding protein</fullName>
    </submittedName>
</protein>
<dbReference type="SMART" id="SM00382">
    <property type="entry name" value="AAA"/>
    <property type="match status" value="1"/>
</dbReference>
<keyword evidence="2" id="KW-0813">Transport</keyword>
<sequence>MRDKLSNMIAIEDLTFSYPGKKPVINGLNLHVDGGAIYGFIGANGAGKSTTIRNMLGLLEPRQGKVYIMGKEISTAKLEIMQKTGHLIDAPAFYGHLTCLENLQLLHCYYKFDRSRVEAVLKMTGLWEQRRLLFSKCSTGMKQRLSIARSIIHQPKLLILDEPLNGLDPEWVVAIRNLLKEINQQGTTIFFSSHLLSEMEKLATHVGILKDGHLTLELPMQTLLAQHQQLQVTIFLDRTEQLHTLFNNGHIQVKQTFNDNSATFRLDNKTQLHLLLQTLITNNYRILDLNTDQPGLEEIFLHYNS</sequence>
<evidence type="ECO:0000256" key="2">
    <source>
        <dbReference type="ARBA" id="ARBA00022448"/>
    </source>
</evidence>
<name>A0A5B2VMC0_9BACT</name>
<evidence type="ECO:0000313" key="6">
    <source>
        <dbReference type="EMBL" id="KAA2239407.1"/>
    </source>
</evidence>
<comment type="caution">
    <text evidence="6">The sequence shown here is derived from an EMBL/GenBank/DDBJ whole genome shotgun (WGS) entry which is preliminary data.</text>
</comment>
<reference evidence="6 7" key="1">
    <citation type="submission" date="2019-09" db="EMBL/GenBank/DDBJ databases">
        <title>Chitinophaga ginsengihumi sp. nov., isolated from soil of ginseng rhizosphere.</title>
        <authorList>
            <person name="Lee J."/>
        </authorList>
    </citation>
    <scope>NUCLEOTIDE SEQUENCE [LARGE SCALE GENOMIC DNA]</scope>
    <source>
        <strain evidence="6 7">BN140078</strain>
    </source>
</reference>